<proteinExistence type="predicted"/>
<organism evidence="1 2">
    <name type="scientific">Pseudoalteromonas piscicida</name>
    <dbReference type="NCBI Taxonomy" id="43662"/>
    <lineage>
        <taxon>Bacteria</taxon>
        <taxon>Pseudomonadati</taxon>
        <taxon>Pseudomonadota</taxon>
        <taxon>Gammaproteobacteria</taxon>
        <taxon>Alteromonadales</taxon>
        <taxon>Pseudoalteromonadaceae</taxon>
        <taxon>Pseudoalteromonas</taxon>
    </lineage>
</organism>
<gene>
    <name evidence="1" type="ORF">CEX98_10435</name>
</gene>
<evidence type="ECO:0000313" key="2">
    <source>
        <dbReference type="Proteomes" id="UP000228621"/>
    </source>
</evidence>
<name>A0A2A5JQW5_PSEO7</name>
<comment type="caution">
    <text evidence="1">The sequence shown here is derived from an EMBL/GenBank/DDBJ whole genome shotgun (WGS) entry which is preliminary data.</text>
</comment>
<dbReference type="EMBL" id="NKHF01000044">
    <property type="protein sequence ID" value="PCK31790.1"/>
    <property type="molecule type" value="Genomic_DNA"/>
</dbReference>
<reference evidence="2" key="1">
    <citation type="journal article" date="2019" name="Genome Announc.">
        <title>Draft Genome Sequence of Pseudoalteromonas piscicida Strain 36Y ROTHPW, an Hypersaline Seawater Isolate from the South Coast of Sonora, Mexico.</title>
        <authorList>
            <person name="Sanchez-Diaz R."/>
            <person name="Molina-Garza Z.J."/>
            <person name="Cruz-Suarez L.E."/>
            <person name="Selvin J."/>
            <person name="Kiran G.S."/>
            <person name="Ibarra-Gamez J.C."/>
            <person name="Gomez-Gil B."/>
            <person name="Galaviz-Silva L."/>
        </authorList>
    </citation>
    <scope>NUCLEOTIDE SEQUENCE [LARGE SCALE GENOMIC DNA]</scope>
    <source>
        <strain evidence="2">36Y_RITHPW</strain>
    </source>
</reference>
<dbReference type="Proteomes" id="UP000228621">
    <property type="component" value="Unassembled WGS sequence"/>
</dbReference>
<accession>A0A2A5JQW5</accession>
<protein>
    <submittedName>
        <fullName evidence="1">Uncharacterized protein</fullName>
    </submittedName>
</protein>
<evidence type="ECO:0000313" key="1">
    <source>
        <dbReference type="EMBL" id="PCK31790.1"/>
    </source>
</evidence>
<dbReference type="AlphaFoldDB" id="A0A2A5JQW5"/>
<sequence length="63" mass="7189">MEQLNSKIFVWLSTRLSCLKIAHFIKQIGIILRQKVNFNTLNYGIAGNYDNLPARLGLALQVK</sequence>
<dbReference type="OrthoDB" id="6315965at2"/>
<keyword evidence="2" id="KW-1185">Reference proteome</keyword>